<reference evidence="1 2" key="1">
    <citation type="submission" date="2020-08" db="EMBL/GenBank/DDBJ databases">
        <title>Genomic Encyclopedia of Type Strains, Phase III (KMG-III): the genomes of soil and plant-associated and newly described type strains.</title>
        <authorList>
            <person name="Whitman W."/>
        </authorList>
    </citation>
    <scope>NUCLEOTIDE SEQUENCE [LARGE SCALE GENOMIC DNA]</scope>
    <source>
        <strain evidence="1 2">SFB5A</strain>
    </source>
</reference>
<gene>
    <name evidence="1" type="ORF">GGE06_003408</name>
</gene>
<protein>
    <submittedName>
        <fullName evidence="1">Uncharacterized protein</fullName>
    </submittedName>
</protein>
<evidence type="ECO:0000313" key="2">
    <source>
        <dbReference type="Proteomes" id="UP000582643"/>
    </source>
</evidence>
<comment type="caution">
    <text evidence="1">The sequence shown here is derived from an EMBL/GenBank/DDBJ whole genome shotgun (WGS) entry which is preliminary data.</text>
</comment>
<dbReference type="EMBL" id="JACHJY010000004">
    <property type="protein sequence ID" value="MBB4982498.1"/>
    <property type="molecule type" value="Genomic_DNA"/>
</dbReference>
<sequence length="194" mass="20748">MDQGLVALITAGVGLVGAISGAAVGGIAAARGARLGAETTARATARQVHDQGTINHEHWLRGQRLESCRALLAAYDRYAIAASNISRALEGESTASGEMGSAIGQAVSDIRNTYFQLRLLVSEDVLQPARALRLQVEDHKECLDRWMDAFLATDSQRVAAEQADEGRLREQLGHVHGELVEAARRAVAERPATI</sequence>
<proteinExistence type="predicted"/>
<name>A0A7W7U097_9ACTN</name>
<dbReference type="AlphaFoldDB" id="A0A7W7U097"/>
<evidence type="ECO:0000313" key="1">
    <source>
        <dbReference type="EMBL" id="MBB4982498.1"/>
    </source>
</evidence>
<dbReference type="Proteomes" id="UP000582643">
    <property type="component" value="Unassembled WGS sequence"/>
</dbReference>
<accession>A0A7W7U097</accession>
<keyword evidence="2" id="KW-1185">Reference proteome</keyword>
<organism evidence="1 2">
    <name type="scientific">Streptomyces nymphaeiformis</name>
    <dbReference type="NCBI Taxonomy" id="2663842"/>
    <lineage>
        <taxon>Bacteria</taxon>
        <taxon>Bacillati</taxon>
        <taxon>Actinomycetota</taxon>
        <taxon>Actinomycetes</taxon>
        <taxon>Kitasatosporales</taxon>
        <taxon>Streptomycetaceae</taxon>
        <taxon>Streptomyces</taxon>
    </lineage>
</organism>
<dbReference type="RefSeq" id="WP_184931153.1">
    <property type="nucleotide sequence ID" value="NZ_JACHJY010000004.1"/>
</dbReference>